<evidence type="ECO:0000256" key="3">
    <source>
        <dbReference type="ARBA" id="ARBA00007955"/>
    </source>
</evidence>
<dbReference type="CDD" id="cd13593">
    <property type="entry name" value="PBP2_HisGL3"/>
    <property type="match status" value="1"/>
</dbReference>
<dbReference type="GO" id="GO:0005524">
    <property type="term" value="F:ATP binding"/>
    <property type="evidence" value="ECO:0007669"/>
    <property type="project" value="UniProtKB-KW"/>
</dbReference>
<dbReference type="Pfam" id="PF08029">
    <property type="entry name" value="HisG_C"/>
    <property type="match status" value="1"/>
</dbReference>
<feature type="domain" description="Histidine biosynthesis HisG C-terminal" evidence="13">
    <location>
        <begin position="244"/>
        <end position="323"/>
    </location>
</feature>
<keyword evidence="6 11" id="KW-0028">Amino-acid biosynthesis</keyword>
<dbReference type="HAMAP" id="MF_00079">
    <property type="entry name" value="HisG_Long"/>
    <property type="match status" value="1"/>
</dbReference>
<dbReference type="InterPro" id="IPR013820">
    <property type="entry name" value="ATP_PRibTrfase_cat"/>
</dbReference>
<comment type="subcellular location">
    <subcellularLocation>
        <location evidence="11">Cytoplasm</location>
    </subcellularLocation>
</comment>
<evidence type="ECO:0000256" key="9">
    <source>
        <dbReference type="ARBA" id="ARBA00023102"/>
    </source>
</evidence>
<evidence type="ECO:0000313" key="14">
    <source>
        <dbReference type="EMBL" id="PDW00156.1"/>
    </source>
</evidence>
<dbReference type="PANTHER" id="PTHR21403:SF8">
    <property type="entry name" value="ATP PHOSPHORIBOSYLTRANSFERASE"/>
    <property type="match status" value="1"/>
</dbReference>
<dbReference type="InterPro" id="IPR013115">
    <property type="entry name" value="HisG_C"/>
</dbReference>
<dbReference type="EC" id="2.4.2.17" evidence="4 11"/>
<dbReference type="InterPro" id="IPR011322">
    <property type="entry name" value="N-reg_PII-like_a/b"/>
</dbReference>
<evidence type="ECO:0000256" key="11">
    <source>
        <dbReference type="HAMAP-Rule" id="MF_00079"/>
    </source>
</evidence>
<keyword evidence="11" id="KW-0067">ATP-binding</keyword>
<organism evidence="14 15">
    <name type="scientific">Candidatus Viridilinea mediisalina</name>
    <dbReference type="NCBI Taxonomy" id="2024553"/>
    <lineage>
        <taxon>Bacteria</taxon>
        <taxon>Bacillati</taxon>
        <taxon>Chloroflexota</taxon>
        <taxon>Chloroflexia</taxon>
        <taxon>Chloroflexales</taxon>
        <taxon>Chloroflexineae</taxon>
        <taxon>Oscillochloridaceae</taxon>
        <taxon>Candidatus Viridilinea</taxon>
    </lineage>
</organism>
<gene>
    <name evidence="11 14" type="primary">hisG</name>
    <name evidence="14" type="ORF">CJ255_21050</name>
</gene>
<evidence type="ECO:0000256" key="8">
    <source>
        <dbReference type="ARBA" id="ARBA00022679"/>
    </source>
</evidence>
<keyword evidence="9 11" id="KW-0368">Histidine biosynthesis</keyword>
<keyword evidence="15" id="KW-1185">Reference proteome</keyword>
<evidence type="ECO:0000256" key="6">
    <source>
        <dbReference type="ARBA" id="ARBA00022605"/>
    </source>
</evidence>
<dbReference type="UniPathway" id="UPA00031">
    <property type="reaction ID" value="UER00006"/>
</dbReference>
<dbReference type="InterPro" id="IPR001348">
    <property type="entry name" value="ATP_PRibTrfase_HisG"/>
</dbReference>
<evidence type="ECO:0000256" key="2">
    <source>
        <dbReference type="ARBA" id="ARBA00004667"/>
    </source>
</evidence>
<comment type="activity regulation">
    <text evidence="11">Feedback inhibited by histidine.</text>
</comment>
<evidence type="ECO:0000259" key="12">
    <source>
        <dbReference type="Pfam" id="PF01634"/>
    </source>
</evidence>
<dbReference type="GO" id="GO:0000105">
    <property type="term" value="P:L-histidine biosynthetic process"/>
    <property type="evidence" value="ECO:0007669"/>
    <property type="project" value="UniProtKB-UniRule"/>
</dbReference>
<evidence type="ECO:0000256" key="10">
    <source>
        <dbReference type="ARBA" id="ARBA00024861"/>
    </source>
</evidence>
<dbReference type="PANTHER" id="PTHR21403">
    <property type="entry name" value="ATP PHOSPHORIBOSYLTRANSFERASE ATP-PRTASE"/>
    <property type="match status" value="1"/>
</dbReference>
<evidence type="ECO:0000256" key="4">
    <source>
        <dbReference type="ARBA" id="ARBA00011946"/>
    </source>
</evidence>
<keyword evidence="11" id="KW-0547">Nucleotide-binding</keyword>
<comment type="similarity">
    <text evidence="3 11">Belongs to the ATP phosphoribosyltransferase family. Long subfamily.</text>
</comment>
<evidence type="ECO:0000256" key="1">
    <source>
        <dbReference type="ARBA" id="ARBA00000915"/>
    </source>
</evidence>
<dbReference type="InterPro" id="IPR020621">
    <property type="entry name" value="ATP-PRT_HisG_long"/>
</dbReference>
<comment type="cofactor">
    <cofactor evidence="11">
        <name>Mg(2+)</name>
        <dbReference type="ChEBI" id="CHEBI:18420"/>
    </cofactor>
</comment>
<comment type="caution">
    <text evidence="14">The sequence shown here is derived from an EMBL/GenBank/DDBJ whole genome shotgun (WGS) entry which is preliminary data.</text>
</comment>
<dbReference type="AlphaFoldDB" id="A0A2A6RDV2"/>
<dbReference type="Gene3D" id="3.40.190.10">
    <property type="entry name" value="Periplasmic binding protein-like II"/>
    <property type="match status" value="2"/>
</dbReference>
<comment type="catalytic activity">
    <reaction evidence="1 11">
        <text>1-(5-phospho-beta-D-ribosyl)-ATP + diphosphate = 5-phospho-alpha-D-ribose 1-diphosphate + ATP</text>
        <dbReference type="Rhea" id="RHEA:18473"/>
        <dbReference type="ChEBI" id="CHEBI:30616"/>
        <dbReference type="ChEBI" id="CHEBI:33019"/>
        <dbReference type="ChEBI" id="CHEBI:58017"/>
        <dbReference type="ChEBI" id="CHEBI:73183"/>
        <dbReference type="EC" id="2.4.2.17"/>
    </reaction>
</comment>
<evidence type="ECO:0000259" key="13">
    <source>
        <dbReference type="Pfam" id="PF08029"/>
    </source>
</evidence>
<dbReference type="GO" id="GO:0003879">
    <property type="term" value="F:ATP phosphoribosyltransferase activity"/>
    <property type="evidence" value="ECO:0007669"/>
    <property type="project" value="UniProtKB-UniRule"/>
</dbReference>
<evidence type="ECO:0000256" key="7">
    <source>
        <dbReference type="ARBA" id="ARBA00022676"/>
    </source>
</evidence>
<evidence type="ECO:0000313" key="15">
    <source>
        <dbReference type="Proteomes" id="UP000220527"/>
    </source>
</evidence>
<sequence>MTAAKNQVLRFALPSKGSGYDASLALLESCGLRVVRANPRQYTATLRGLDGVEVLLHRPTEIVEKVAEGGIELGITGYDMVVEQRGDDENLLVILDDLGFWRVELVFAVPQGWIDVSSWRDLADLAAEMRSQGRRLRIATKYPQTVRRFCQEQGITHFELIDSQGSTEAAPSLGYADLIADITETGTAIRDNKLKIVGGPILRSQAVLIGSRRMLRGNEAHLELVRQLLELIEARRRGRLFYSLTANLPGSSLEAVGRDVTARVELAGLQGPTIAPVWSKFAAAGAVPQWYAVNVVVPQEEMLPAIDHLRRIGAVSITTLPVQHVFHAQSEAFVRLCRALG</sequence>
<keyword evidence="8 11" id="KW-0808">Transferase</keyword>
<dbReference type="GO" id="GO:0000287">
    <property type="term" value="F:magnesium ion binding"/>
    <property type="evidence" value="ECO:0007669"/>
    <property type="project" value="UniProtKB-UniRule"/>
</dbReference>
<keyword evidence="11" id="KW-0479">Metal-binding</keyword>
<dbReference type="RefSeq" id="WP_097646042.1">
    <property type="nucleotide sequence ID" value="NZ_NQWI01000198.1"/>
</dbReference>
<keyword evidence="11" id="KW-0460">Magnesium</keyword>
<dbReference type="EMBL" id="NQWI01000198">
    <property type="protein sequence ID" value="PDW00156.1"/>
    <property type="molecule type" value="Genomic_DNA"/>
</dbReference>
<comment type="function">
    <text evidence="10 11">Catalyzes the condensation of ATP and 5-phosphoribose 1-diphosphate to form N'-(5'-phosphoribosyl)-ATP (PR-ATP). Has a crucial role in the pathway because the rate of histidine biosynthesis seems to be controlled primarily by regulation of HisG enzymatic activity.</text>
</comment>
<dbReference type="SUPFAM" id="SSF54913">
    <property type="entry name" value="GlnB-like"/>
    <property type="match status" value="1"/>
</dbReference>
<comment type="pathway">
    <text evidence="2 11">Amino-acid biosynthesis; L-histidine biosynthesis; L-histidine from 5-phospho-alpha-D-ribose 1-diphosphate: step 1/9.</text>
</comment>
<proteinExistence type="inferred from homology"/>
<dbReference type="OrthoDB" id="9801867at2"/>
<dbReference type="Proteomes" id="UP000220527">
    <property type="component" value="Unassembled WGS sequence"/>
</dbReference>
<dbReference type="SUPFAM" id="SSF53850">
    <property type="entry name" value="Periplasmic binding protein-like II"/>
    <property type="match status" value="1"/>
</dbReference>
<name>A0A2A6RDV2_9CHLR</name>
<reference evidence="15" key="1">
    <citation type="submission" date="2017-08" db="EMBL/GenBank/DDBJ databases">
        <authorList>
            <person name="Grouzdev D.S."/>
            <person name="Gaisin V.A."/>
            <person name="Rysina M.S."/>
            <person name="Gorlenko V.M."/>
        </authorList>
    </citation>
    <scope>NUCLEOTIDE SEQUENCE [LARGE SCALE GENOMIC DNA]</scope>
    <source>
        <strain evidence="15">Kir15-3F</strain>
    </source>
</reference>
<keyword evidence="11" id="KW-0963">Cytoplasm</keyword>
<dbReference type="Pfam" id="PF01634">
    <property type="entry name" value="HisG"/>
    <property type="match status" value="1"/>
</dbReference>
<feature type="domain" description="ATP phosphoribosyltransferase catalytic" evidence="12">
    <location>
        <begin position="58"/>
        <end position="231"/>
    </location>
</feature>
<accession>A0A2A6RDV2</accession>
<dbReference type="GO" id="GO:0005737">
    <property type="term" value="C:cytoplasm"/>
    <property type="evidence" value="ECO:0007669"/>
    <property type="project" value="UniProtKB-SubCell"/>
</dbReference>
<evidence type="ECO:0000256" key="5">
    <source>
        <dbReference type="ARBA" id="ARBA00020998"/>
    </source>
</evidence>
<protein>
    <recommendedName>
        <fullName evidence="5 11">ATP phosphoribosyltransferase</fullName>
        <shortName evidence="11">ATP-PRT</shortName>
        <shortName evidence="11">ATP-PRTase</shortName>
        <ecNumber evidence="4 11">2.4.2.17</ecNumber>
    </recommendedName>
</protein>
<dbReference type="NCBIfam" id="TIGR03455">
    <property type="entry name" value="HisG_C-term"/>
    <property type="match status" value="1"/>
</dbReference>
<keyword evidence="7 11" id="KW-0328">Glycosyltransferase</keyword>
<dbReference type="Gene3D" id="3.30.70.120">
    <property type="match status" value="1"/>
</dbReference>
<dbReference type="NCBIfam" id="TIGR00070">
    <property type="entry name" value="hisG"/>
    <property type="match status" value="1"/>
</dbReference>
<dbReference type="InterPro" id="IPR015867">
    <property type="entry name" value="N-reg_PII/ATP_PRibTrfase_C"/>
</dbReference>